<dbReference type="Proteomes" id="UP000460298">
    <property type="component" value="Unassembled WGS sequence"/>
</dbReference>
<dbReference type="InterPro" id="IPR021768">
    <property type="entry name" value="DUF3332"/>
</dbReference>
<dbReference type="EMBL" id="WBUI01000016">
    <property type="protein sequence ID" value="KAB2930993.1"/>
    <property type="molecule type" value="Genomic_DNA"/>
</dbReference>
<proteinExistence type="predicted"/>
<reference evidence="2 3" key="1">
    <citation type="submission" date="2019-10" db="EMBL/GenBank/DDBJ databases">
        <title>Extracellular Electron Transfer in a Candidatus Methanoperedens spp. Enrichment Culture.</title>
        <authorList>
            <person name="Berger S."/>
            <person name="Rangel Shaw D."/>
            <person name="Berben T."/>
            <person name="In 'T Zandt M."/>
            <person name="Frank J."/>
            <person name="Reimann J."/>
            <person name="Jetten M.S.M."/>
            <person name="Welte C.U."/>
        </authorList>
    </citation>
    <scope>NUCLEOTIDE SEQUENCE [LARGE SCALE GENOMIC DNA]</scope>
    <source>
        <strain evidence="2">SB12</strain>
    </source>
</reference>
<comment type="caution">
    <text evidence="2">The sequence shown here is derived from an EMBL/GenBank/DDBJ whole genome shotgun (WGS) entry which is preliminary data.</text>
</comment>
<protein>
    <submittedName>
        <fullName evidence="2">DUF3332 family protein</fullName>
    </submittedName>
</protein>
<keyword evidence="1" id="KW-0472">Membrane</keyword>
<evidence type="ECO:0000313" key="2">
    <source>
        <dbReference type="EMBL" id="KAB2930993.1"/>
    </source>
</evidence>
<dbReference type="AlphaFoldDB" id="A0A833GZY9"/>
<gene>
    <name evidence="2" type="ORF">F9K24_14970</name>
</gene>
<keyword evidence="1" id="KW-1133">Transmembrane helix</keyword>
<dbReference type="Pfam" id="PF11810">
    <property type="entry name" value="DUF3332"/>
    <property type="match status" value="1"/>
</dbReference>
<keyword evidence="1" id="KW-0812">Transmembrane</keyword>
<evidence type="ECO:0000313" key="3">
    <source>
        <dbReference type="Proteomes" id="UP000460298"/>
    </source>
</evidence>
<name>A0A833GZY9_9LEPT</name>
<evidence type="ECO:0000256" key="1">
    <source>
        <dbReference type="SAM" id="Phobius"/>
    </source>
</evidence>
<accession>A0A833GZY9</accession>
<sequence length="213" mass="23560">MQKTSFLKRLVVGSMISLTLVLSTAQCFGGFALTKKLYQFNKSIMAGDNSMGARFVRTLVMWIMTIIPVYGIGMFVDLIILNLVEFWSGKPLIASSSGPDARVTFTQINENEMRIDIKDAKISSFHVFRDRPGEFFLKEGSSYVPVVMPEDLQAFDINGTTSISCERTEAALVCSEGKSENAAIQSGVEQAQYERLQYRTRLALGIGAEAASR</sequence>
<feature type="transmembrane region" description="Helical" evidence="1">
    <location>
        <begin position="59"/>
        <end position="84"/>
    </location>
</feature>
<organism evidence="2 3">
    <name type="scientific">Leptonema illini</name>
    <dbReference type="NCBI Taxonomy" id="183"/>
    <lineage>
        <taxon>Bacteria</taxon>
        <taxon>Pseudomonadati</taxon>
        <taxon>Spirochaetota</taxon>
        <taxon>Spirochaetia</taxon>
        <taxon>Leptospirales</taxon>
        <taxon>Leptospiraceae</taxon>
        <taxon>Leptonema</taxon>
    </lineage>
</organism>